<dbReference type="Proteomes" id="UP000316726">
    <property type="component" value="Chromosome 4"/>
</dbReference>
<evidence type="ECO:0000256" key="1">
    <source>
        <dbReference type="SAM" id="MobiDB-lite"/>
    </source>
</evidence>
<keyword evidence="4" id="KW-1185">Reference proteome</keyword>
<feature type="compositionally biased region" description="Basic and acidic residues" evidence="1">
    <location>
        <begin position="22"/>
        <end position="31"/>
    </location>
</feature>
<protein>
    <submittedName>
        <fullName evidence="3">Uncharacterized protein</fullName>
    </submittedName>
</protein>
<evidence type="ECO:0000313" key="4">
    <source>
        <dbReference type="Proteomes" id="UP000316726"/>
    </source>
</evidence>
<name>A0A5B8MKA9_9CHLO</name>
<feature type="chain" id="PRO_5022794323" evidence="2">
    <location>
        <begin position="19"/>
        <end position="141"/>
    </location>
</feature>
<proteinExistence type="predicted"/>
<dbReference type="AlphaFoldDB" id="A0A5B8MKA9"/>
<sequence length="141" mass="15639">MQILLCVVIASLFKLAMQGQTEKKAEPEEHLGNGLGDTAEEVQGTHLGSGEEKVPREEEDQDDKAASSLDKQVSLDKKLREGVQEKKHRTASLDAQLNEQRQVELAVEHFNKKAEAKKEKEKEKEKVAPKTGLFCGCFGAH</sequence>
<feature type="region of interest" description="Disordered" evidence="1">
    <location>
        <begin position="22"/>
        <end position="96"/>
    </location>
</feature>
<gene>
    <name evidence="3" type="ORF">A3770_04p34340</name>
</gene>
<organism evidence="3 4">
    <name type="scientific">Chloropicon primus</name>
    <dbReference type="NCBI Taxonomy" id="1764295"/>
    <lineage>
        <taxon>Eukaryota</taxon>
        <taxon>Viridiplantae</taxon>
        <taxon>Chlorophyta</taxon>
        <taxon>Chloropicophyceae</taxon>
        <taxon>Chloropicales</taxon>
        <taxon>Chloropicaceae</taxon>
        <taxon>Chloropicon</taxon>
    </lineage>
</organism>
<reference evidence="3 4" key="1">
    <citation type="submission" date="2018-07" db="EMBL/GenBank/DDBJ databases">
        <title>The complete nuclear genome of the prasinophyte Chloropicon primus (CCMP1205).</title>
        <authorList>
            <person name="Pombert J.-F."/>
            <person name="Otis C."/>
            <person name="Turmel M."/>
            <person name="Lemieux C."/>
        </authorList>
    </citation>
    <scope>NUCLEOTIDE SEQUENCE [LARGE SCALE GENOMIC DNA]</scope>
    <source>
        <strain evidence="3 4">CCMP1205</strain>
    </source>
</reference>
<dbReference type="EMBL" id="CP031037">
    <property type="protein sequence ID" value="QDZ20916.1"/>
    <property type="molecule type" value="Genomic_DNA"/>
</dbReference>
<evidence type="ECO:0000313" key="3">
    <source>
        <dbReference type="EMBL" id="QDZ20916.1"/>
    </source>
</evidence>
<accession>A0A5B8MKA9</accession>
<feature type="compositionally biased region" description="Basic and acidic residues" evidence="1">
    <location>
        <begin position="73"/>
        <end position="85"/>
    </location>
</feature>
<evidence type="ECO:0000256" key="2">
    <source>
        <dbReference type="SAM" id="SignalP"/>
    </source>
</evidence>
<keyword evidence="2" id="KW-0732">Signal</keyword>
<feature type="signal peptide" evidence="2">
    <location>
        <begin position="1"/>
        <end position="18"/>
    </location>
</feature>